<dbReference type="GO" id="GO:0071555">
    <property type="term" value="P:cell wall organization"/>
    <property type="evidence" value="ECO:0007669"/>
    <property type="project" value="UniProtKB-KW"/>
</dbReference>
<keyword evidence="6 7" id="KW-0961">Cell wall biogenesis/degradation</keyword>
<evidence type="ECO:0000256" key="7">
    <source>
        <dbReference type="HAMAP-Rule" id="MF_02065"/>
    </source>
</evidence>
<comment type="function">
    <text evidence="7">Functions as a peptidoglycan terminase that cleaves nascent peptidoglycan strands endolytically to terminate their elongation.</text>
</comment>
<organism evidence="8 9">
    <name type="scientific">Fusobacterium hominis</name>
    <dbReference type="NCBI Taxonomy" id="2764326"/>
    <lineage>
        <taxon>Bacteria</taxon>
        <taxon>Fusobacteriati</taxon>
        <taxon>Fusobacteriota</taxon>
        <taxon>Fusobacteriia</taxon>
        <taxon>Fusobacteriales</taxon>
        <taxon>Fusobacteriaceae</taxon>
        <taxon>Fusobacterium</taxon>
    </lineage>
</organism>
<keyword evidence="4 7" id="KW-0472">Membrane</keyword>
<name>A0A7G9GZ56_9FUSO</name>
<dbReference type="GO" id="GO:0005886">
    <property type="term" value="C:plasma membrane"/>
    <property type="evidence" value="ECO:0007669"/>
    <property type="project" value="UniProtKB-SubCell"/>
</dbReference>
<dbReference type="GO" id="GO:0009252">
    <property type="term" value="P:peptidoglycan biosynthetic process"/>
    <property type="evidence" value="ECO:0007669"/>
    <property type="project" value="UniProtKB-UniRule"/>
</dbReference>
<dbReference type="PANTHER" id="PTHR30518:SF2">
    <property type="entry name" value="ENDOLYTIC MUREIN TRANSGLYCOSYLASE"/>
    <property type="match status" value="1"/>
</dbReference>
<dbReference type="Pfam" id="PF02618">
    <property type="entry name" value="YceG"/>
    <property type="match status" value="1"/>
</dbReference>
<feature type="site" description="Important for catalytic activity" evidence="7">
    <location>
        <position position="205"/>
    </location>
</feature>
<dbReference type="RefSeq" id="WP_101473828.1">
    <property type="nucleotide sequence ID" value="NZ_CP060637.1"/>
</dbReference>
<evidence type="ECO:0000256" key="2">
    <source>
        <dbReference type="ARBA" id="ARBA00022692"/>
    </source>
</evidence>
<dbReference type="KEGG" id="fho:H9Q81_04520"/>
<dbReference type="AlphaFoldDB" id="A0A7G9GZ56"/>
<dbReference type="InterPro" id="IPR003770">
    <property type="entry name" value="MLTG-like"/>
</dbReference>
<dbReference type="PANTHER" id="PTHR30518">
    <property type="entry name" value="ENDOLYTIC MUREIN TRANSGLYCOSYLASE"/>
    <property type="match status" value="1"/>
</dbReference>
<keyword evidence="1 7" id="KW-1003">Cell membrane</keyword>
<feature type="transmembrane region" description="Helical" evidence="7">
    <location>
        <begin position="5"/>
        <end position="24"/>
    </location>
</feature>
<evidence type="ECO:0000313" key="9">
    <source>
        <dbReference type="Proteomes" id="UP000515913"/>
    </source>
</evidence>
<dbReference type="EMBL" id="CP060637">
    <property type="protein sequence ID" value="QNM16088.1"/>
    <property type="molecule type" value="Genomic_DNA"/>
</dbReference>
<gene>
    <name evidence="7 8" type="primary">mltG</name>
    <name evidence="8" type="ORF">H9Q81_04520</name>
</gene>
<reference evidence="8 9" key="1">
    <citation type="submission" date="2020-08" db="EMBL/GenBank/DDBJ databases">
        <authorList>
            <person name="Liu C."/>
            <person name="Sun Q."/>
        </authorList>
    </citation>
    <scope>NUCLEOTIDE SEQUENCE [LARGE SCALE GENOMIC DNA]</scope>
    <source>
        <strain evidence="8 9">NSJ-57</strain>
    </source>
</reference>
<dbReference type="HAMAP" id="MF_02065">
    <property type="entry name" value="MltG"/>
    <property type="match status" value="1"/>
</dbReference>
<dbReference type="Gene3D" id="3.30.160.60">
    <property type="entry name" value="Classic Zinc Finger"/>
    <property type="match status" value="1"/>
</dbReference>
<sequence>MRRKLVLLVALIAAVVFFMGYYFYDGIYKKSYYNTSLSIGRDISLKKSLSVLPNSNSLPFKIYLKLRNSGRDIKAGEYQFEGNYSLEEIMDILESGKGKMVKITIPEGYSIKQIVEVLEKNGTIKKEKFYEELNKAAKEFPYPVPNGNFEGYLYPETYLLPEKYDEKMVVNAMLGQFLKKFPVEVYGNKPDFYEKLIMASILEREAKLSKEKPLMASVFYNRIKIGMTLSSDATVNFVYDYKKKRMYYKDLEIDSPYNTYKYKGLPPAPICNPTLNSVEAAYNPADTEYLFFVATGDGGHFFSKTYEEHLRFQRENK</sequence>
<keyword evidence="5 7" id="KW-0456">Lyase</keyword>
<evidence type="ECO:0000256" key="5">
    <source>
        <dbReference type="ARBA" id="ARBA00023239"/>
    </source>
</evidence>
<accession>A0A7G9GZ56</accession>
<protein>
    <recommendedName>
        <fullName evidence="7">Endolytic murein transglycosylase</fullName>
        <ecNumber evidence="7">4.2.2.29</ecNumber>
    </recommendedName>
    <alternativeName>
        <fullName evidence="7">Peptidoglycan lytic transglycosylase</fullName>
    </alternativeName>
    <alternativeName>
        <fullName evidence="7">Peptidoglycan polymerization terminase</fullName>
    </alternativeName>
</protein>
<evidence type="ECO:0000256" key="4">
    <source>
        <dbReference type="ARBA" id="ARBA00023136"/>
    </source>
</evidence>
<comment type="subcellular location">
    <subcellularLocation>
        <location evidence="7">Cell membrane</location>
        <topology evidence="7">Single-pass membrane protein</topology>
    </subcellularLocation>
</comment>
<keyword evidence="9" id="KW-1185">Reference proteome</keyword>
<comment type="similarity">
    <text evidence="7">Belongs to the transglycosylase MltG family.</text>
</comment>
<evidence type="ECO:0000256" key="3">
    <source>
        <dbReference type="ARBA" id="ARBA00022989"/>
    </source>
</evidence>
<proteinExistence type="inferred from homology"/>
<keyword evidence="2 7" id="KW-0812">Transmembrane</keyword>
<dbReference type="Proteomes" id="UP000515913">
    <property type="component" value="Chromosome"/>
</dbReference>
<evidence type="ECO:0000256" key="1">
    <source>
        <dbReference type="ARBA" id="ARBA00022475"/>
    </source>
</evidence>
<evidence type="ECO:0000313" key="8">
    <source>
        <dbReference type="EMBL" id="QNM16088.1"/>
    </source>
</evidence>
<dbReference type="EC" id="4.2.2.29" evidence="7"/>
<evidence type="ECO:0000256" key="6">
    <source>
        <dbReference type="ARBA" id="ARBA00023316"/>
    </source>
</evidence>
<dbReference type="GO" id="GO:0008932">
    <property type="term" value="F:lytic endotransglycosylase activity"/>
    <property type="evidence" value="ECO:0007669"/>
    <property type="project" value="UniProtKB-UniRule"/>
</dbReference>
<dbReference type="Gene3D" id="3.30.1490.480">
    <property type="entry name" value="Endolytic murein transglycosylase"/>
    <property type="match status" value="2"/>
</dbReference>
<comment type="catalytic activity">
    <reaction evidence="7">
        <text>a peptidoglycan chain = a peptidoglycan chain with N-acetyl-1,6-anhydromuramyl-[peptide] at the reducing end + a peptidoglycan chain with N-acetylglucosamine at the non-reducing end.</text>
        <dbReference type="EC" id="4.2.2.29"/>
    </reaction>
</comment>
<dbReference type="NCBIfam" id="TIGR00247">
    <property type="entry name" value="endolytic transglycosylase MltG"/>
    <property type="match status" value="1"/>
</dbReference>
<keyword evidence="3 7" id="KW-1133">Transmembrane helix</keyword>
<dbReference type="CDD" id="cd08010">
    <property type="entry name" value="MltG_like"/>
    <property type="match status" value="1"/>
</dbReference>